<feature type="transmembrane region" description="Helical" evidence="1">
    <location>
        <begin position="181"/>
        <end position="210"/>
    </location>
</feature>
<dbReference type="EMBL" id="NZBU01000003">
    <property type="protein sequence ID" value="MAG21846.1"/>
    <property type="molecule type" value="Genomic_DNA"/>
</dbReference>
<feature type="transmembrane region" description="Helical" evidence="1">
    <location>
        <begin position="14"/>
        <end position="31"/>
    </location>
</feature>
<dbReference type="PANTHER" id="PTHR35007:SF2">
    <property type="entry name" value="PILUS ASSEMBLE PROTEIN"/>
    <property type="match status" value="1"/>
</dbReference>
<dbReference type="GO" id="GO:0005886">
    <property type="term" value="C:plasma membrane"/>
    <property type="evidence" value="ECO:0007669"/>
    <property type="project" value="UniProtKB-SubCell"/>
</dbReference>
<feature type="transmembrane region" description="Helical" evidence="1">
    <location>
        <begin position="37"/>
        <end position="56"/>
    </location>
</feature>
<keyword evidence="1" id="KW-1133">Transmembrane helix</keyword>
<reference evidence="3" key="1">
    <citation type="submission" date="2017-09" db="EMBL/GenBank/DDBJ databases">
        <title>The Reconstruction of 2,631 Draft Metagenome-Assembled Genomes from the Global Oceans.</title>
        <authorList>
            <person name="Tully B.J."/>
            <person name="Graham E.D."/>
            <person name="Heidelberg J.F."/>
        </authorList>
    </citation>
    <scope>NUCLEOTIDE SEQUENCE [LARGE SCALE GENOMIC DNA]</scope>
</reference>
<feature type="transmembrane region" description="Helical" evidence="1">
    <location>
        <begin position="216"/>
        <end position="238"/>
    </location>
</feature>
<evidence type="ECO:0000313" key="3">
    <source>
        <dbReference type="Proteomes" id="UP000226592"/>
    </source>
</evidence>
<evidence type="ECO:0000256" key="1">
    <source>
        <dbReference type="SAM" id="Phobius"/>
    </source>
</evidence>
<comment type="caution">
    <text evidence="2">The sequence shown here is derived from an EMBL/GenBank/DDBJ whole genome shotgun (WGS) entry which is preliminary data.</text>
</comment>
<proteinExistence type="predicted"/>
<name>A0A2D6M093_9ARCH</name>
<gene>
    <name evidence="2" type="ORF">CL943_00885</name>
</gene>
<dbReference type="AlphaFoldDB" id="A0A2D6M093"/>
<protein>
    <submittedName>
        <fullName evidence="2">Uncharacterized protein</fullName>
    </submittedName>
</protein>
<dbReference type="PANTHER" id="PTHR35007">
    <property type="entry name" value="INTEGRAL MEMBRANE PROTEIN-RELATED"/>
    <property type="match status" value="1"/>
</dbReference>
<evidence type="ECO:0000313" key="2">
    <source>
        <dbReference type="EMBL" id="MAG21846.1"/>
    </source>
</evidence>
<keyword evidence="1" id="KW-0812">Transmembrane</keyword>
<organism evidence="2 3">
    <name type="scientific">Candidatus Iainarchaeum sp</name>
    <dbReference type="NCBI Taxonomy" id="3101447"/>
    <lineage>
        <taxon>Archaea</taxon>
        <taxon>Candidatus Iainarchaeota</taxon>
        <taxon>Candidatus Iainarchaeia</taxon>
        <taxon>Candidatus Iainarchaeales</taxon>
        <taxon>Candidatus Iainarchaeaceae</taxon>
        <taxon>Candidatus Iainarchaeum</taxon>
    </lineage>
</organism>
<accession>A0A2D6M093</accession>
<keyword evidence="1" id="KW-0472">Membrane</keyword>
<sequence length="248" mass="27795">MIAINDNKELRQNILKAALFALFFWLAAGLFLEDLLFSLLVGMVGGLFVLGIMEYAPIAKRKRYAALVESQLPLALMNIAVEINLGLKFNEILGHVAEQNNEIGSEFRKVLREIKQQEASVQESLMHFGERIESLEVKRAIALFVSIYEQGHRAGGESLKMLSKEMLAKQRSQSKEFSGKLVVYSLLFVAISAVVPALFQSFVIVGSMILELTLTASQIFIIIVVVFPIVDLAALYYIRLKTPIFLQR</sequence>
<dbReference type="Proteomes" id="UP000226592">
    <property type="component" value="Unassembled WGS sequence"/>
</dbReference>